<dbReference type="InterPro" id="IPR053888">
    <property type="entry name" value="MRM3-like_sub_bind"/>
</dbReference>
<dbReference type="GO" id="GO:0008173">
    <property type="term" value="F:RNA methyltransferase activity"/>
    <property type="evidence" value="ECO:0007669"/>
    <property type="project" value="InterPro"/>
</dbReference>
<reference evidence="6 7" key="1">
    <citation type="submission" date="2016-09" db="EMBL/GenBank/DDBJ databases">
        <title>Genome-resolved meta-omics ties microbial dynamics to process performance in biotechnology for thiocyanate degradation.</title>
        <authorList>
            <person name="Kantor R.S."/>
            <person name="Huddy R.J."/>
            <person name="Iyer R."/>
            <person name="Thomas B.C."/>
            <person name="Brown C.T."/>
            <person name="Anantharaman K."/>
            <person name="Tringe S."/>
            <person name="Hettich R.L."/>
            <person name="Harrison S.T."/>
            <person name="Banfield J.F."/>
        </authorList>
    </citation>
    <scope>NUCLEOTIDE SEQUENCE [LARGE SCALE GENOMIC DNA]</scope>
    <source>
        <strain evidence="6">59-99</strain>
    </source>
</reference>
<dbReference type="InterPro" id="IPR029064">
    <property type="entry name" value="Ribosomal_eL30-like_sf"/>
</dbReference>
<dbReference type="InterPro" id="IPR029028">
    <property type="entry name" value="Alpha/beta_knot_MTases"/>
</dbReference>
<keyword evidence="2" id="KW-0489">Methyltransferase</keyword>
<dbReference type="PANTHER" id="PTHR43191:SF2">
    <property type="entry name" value="RRNA METHYLTRANSFERASE 3, MITOCHONDRIAL"/>
    <property type="match status" value="1"/>
</dbReference>
<dbReference type="SUPFAM" id="SSF75217">
    <property type="entry name" value="alpha/beta knot"/>
    <property type="match status" value="1"/>
</dbReference>
<dbReference type="InterPro" id="IPR051259">
    <property type="entry name" value="rRNA_Methyltransferase"/>
</dbReference>
<dbReference type="GO" id="GO:0032259">
    <property type="term" value="P:methylation"/>
    <property type="evidence" value="ECO:0007669"/>
    <property type="project" value="UniProtKB-KW"/>
</dbReference>
<dbReference type="InterPro" id="IPR001537">
    <property type="entry name" value="SpoU_MeTrfase"/>
</dbReference>
<evidence type="ECO:0000259" key="4">
    <source>
        <dbReference type="Pfam" id="PF00588"/>
    </source>
</evidence>
<dbReference type="SUPFAM" id="SSF55315">
    <property type="entry name" value="L30e-like"/>
    <property type="match status" value="1"/>
</dbReference>
<evidence type="ECO:0000256" key="2">
    <source>
        <dbReference type="ARBA" id="ARBA00022603"/>
    </source>
</evidence>
<dbReference type="EMBL" id="MKVH01000013">
    <property type="protein sequence ID" value="OJX59207.1"/>
    <property type="molecule type" value="Genomic_DNA"/>
</dbReference>
<feature type="domain" description="tRNA/rRNA methyltransferase SpoU type" evidence="4">
    <location>
        <begin position="120"/>
        <end position="258"/>
    </location>
</feature>
<evidence type="ECO:0000256" key="1">
    <source>
        <dbReference type="ARBA" id="ARBA00007228"/>
    </source>
</evidence>
<gene>
    <name evidence="6" type="ORF">BGO89_01955</name>
</gene>
<dbReference type="Pfam" id="PF00588">
    <property type="entry name" value="SpoU_methylase"/>
    <property type="match status" value="1"/>
</dbReference>
<evidence type="ECO:0000313" key="7">
    <source>
        <dbReference type="Proteomes" id="UP000184233"/>
    </source>
</evidence>
<dbReference type="Pfam" id="PF22435">
    <property type="entry name" value="MRM3-like_sub_bind"/>
    <property type="match status" value="1"/>
</dbReference>
<evidence type="ECO:0000256" key="3">
    <source>
        <dbReference type="ARBA" id="ARBA00022679"/>
    </source>
</evidence>
<keyword evidence="3" id="KW-0808">Transferase</keyword>
<dbReference type="InterPro" id="IPR029026">
    <property type="entry name" value="tRNA_m1G_MTases_N"/>
</dbReference>
<evidence type="ECO:0000259" key="5">
    <source>
        <dbReference type="Pfam" id="PF22435"/>
    </source>
</evidence>
<dbReference type="PANTHER" id="PTHR43191">
    <property type="entry name" value="RRNA METHYLTRANSFERASE 3"/>
    <property type="match status" value="1"/>
</dbReference>
<sequence length="263" mass="28128">MVGIFATVNTLSLPRLSQKQRKEVRELQRATVREERRQFVVEGPHACADLAASGLHPDTVVIRDDASPSSWELARTFMDAGAYVYASGAKDVDLMTDASSPQDIFAIVDFLDERPVGDRTILLDGVSDPGNVGTIIRTAAWFGFTDIVLGRGCADIYNPKVVRSTAGALFRCNVLRHTDLASLLAGTLTGRTVFATSARGGAEPEVLHGNERFALIIGSEAHGISADVTRHVTRTITIPGGHGTESLNAAVAASILLYEASRP</sequence>
<name>A0A1M3L1V6_9BACT</name>
<comment type="similarity">
    <text evidence="1">Belongs to the class IV-like SAM-binding methyltransferase superfamily. RNA methyltransferase TrmH family.</text>
</comment>
<feature type="domain" description="MRM3-like substrate binding" evidence="5">
    <location>
        <begin position="22"/>
        <end position="106"/>
    </location>
</feature>
<dbReference type="STRING" id="1895771.BGO89_01955"/>
<protein>
    <submittedName>
        <fullName evidence="6">Uncharacterized protein</fullName>
    </submittedName>
</protein>
<dbReference type="AlphaFoldDB" id="A0A1M3L1V6"/>
<proteinExistence type="inferred from homology"/>
<dbReference type="Gene3D" id="3.30.1330.30">
    <property type="match status" value="1"/>
</dbReference>
<accession>A0A1M3L1V6</accession>
<dbReference type="Proteomes" id="UP000184233">
    <property type="component" value="Unassembled WGS sequence"/>
</dbReference>
<comment type="caution">
    <text evidence="6">The sequence shown here is derived from an EMBL/GenBank/DDBJ whole genome shotgun (WGS) entry which is preliminary data.</text>
</comment>
<evidence type="ECO:0000313" key="6">
    <source>
        <dbReference type="EMBL" id="OJX59207.1"/>
    </source>
</evidence>
<dbReference type="GO" id="GO:0003723">
    <property type="term" value="F:RNA binding"/>
    <property type="evidence" value="ECO:0007669"/>
    <property type="project" value="InterPro"/>
</dbReference>
<dbReference type="CDD" id="cd18095">
    <property type="entry name" value="SpoU-like_rRNA-MTase"/>
    <property type="match status" value="1"/>
</dbReference>
<dbReference type="Gene3D" id="3.40.1280.10">
    <property type="match status" value="1"/>
</dbReference>
<organism evidence="6 7">
    <name type="scientific">Candidatus Kapaibacterium thiocyanatum</name>
    <dbReference type="NCBI Taxonomy" id="1895771"/>
    <lineage>
        <taxon>Bacteria</taxon>
        <taxon>Pseudomonadati</taxon>
        <taxon>Candidatus Kapaibacteriota</taxon>
        <taxon>Candidatus Kapaibacteriia</taxon>
        <taxon>Candidatus Kapaibacteriales</taxon>
        <taxon>Candidatus Kapaibacteriaceae</taxon>
        <taxon>Candidatus Kapaibacterium</taxon>
    </lineage>
</organism>
<dbReference type="GO" id="GO:0006396">
    <property type="term" value="P:RNA processing"/>
    <property type="evidence" value="ECO:0007669"/>
    <property type="project" value="InterPro"/>
</dbReference>